<comment type="caution">
    <text evidence="1">The sequence shown here is derived from an EMBL/GenBank/DDBJ whole genome shotgun (WGS) entry which is preliminary data.</text>
</comment>
<proteinExistence type="predicted"/>
<keyword evidence="2" id="KW-1185">Reference proteome</keyword>
<protein>
    <submittedName>
        <fullName evidence="1">Uncharacterized protein</fullName>
    </submittedName>
</protein>
<dbReference type="EMBL" id="CM023472">
    <property type="protein sequence ID" value="KAH7958563.1"/>
    <property type="molecule type" value="Genomic_DNA"/>
</dbReference>
<name>A0ACB8D2E7_DERSI</name>
<sequence>MQRMYPETYPTDKCKVCRRKTANLTHILWDSIKHPEEARLRIIPPRLKAAAKSCDQEQHLWAVQQVLGVLERQGPSGPAKASGDQRRVTATS</sequence>
<dbReference type="Proteomes" id="UP000821865">
    <property type="component" value="Chromosome 3"/>
</dbReference>
<reference evidence="1" key="1">
    <citation type="submission" date="2020-05" db="EMBL/GenBank/DDBJ databases">
        <title>Large-scale comparative analyses of tick genomes elucidate their genetic diversity and vector capacities.</title>
        <authorList>
            <person name="Jia N."/>
            <person name="Wang J."/>
            <person name="Shi W."/>
            <person name="Du L."/>
            <person name="Sun Y."/>
            <person name="Zhan W."/>
            <person name="Jiang J."/>
            <person name="Wang Q."/>
            <person name="Zhang B."/>
            <person name="Ji P."/>
            <person name="Sakyi L.B."/>
            <person name="Cui X."/>
            <person name="Yuan T."/>
            <person name="Jiang B."/>
            <person name="Yang W."/>
            <person name="Lam T.T.-Y."/>
            <person name="Chang Q."/>
            <person name="Ding S."/>
            <person name="Wang X."/>
            <person name="Zhu J."/>
            <person name="Ruan X."/>
            <person name="Zhao L."/>
            <person name="Wei J."/>
            <person name="Que T."/>
            <person name="Du C."/>
            <person name="Cheng J."/>
            <person name="Dai P."/>
            <person name="Han X."/>
            <person name="Huang E."/>
            <person name="Gao Y."/>
            <person name="Liu J."/>
            <person name="Shao H."/>
            <person name="Ye R."/>
            <person name="Li L."/>
            <person name="Wei W."/>
            <person name="Wang X."/>
            <person name="Wang C."/>
            <person name="Yang T."/>
            <person name="Huo Q."/>
            <person name="Li W."/>
            <person name="Guo W."/>
            <person name="Chen H."/>
            <person name="Zhou L."/>
            <person name="Ni X."/>
            <person name="Tian J."/>
            <person name="Zhou Y."/>
            <person name="Sheng Y."/>
            <person name="Liu T."/>
            <person name="Pan Y."/>
            <person name="Xia L."/>
            <person name="Li J."/>
            <person name="Zhao F."/>
            <person name="Cao W."/>
        </authorList>
    </citation>
    <scope>NUCLEOTIDE SEQUENCE</scope>
    <source>
        <strain evidence="1">Dsil-2018</strain>
    </source>
</reference>
<evidence type="ECO:0000313" key="1">
    <source>
        <dbReference type="EMBL" id="KAH7958563.1"/>
    </source>
</evidence>
<evidence type="ECO:0000313" key="2">
    <source>
        <dbReference type="Proteomes" id="UP000821865"/>
    </source>
</evidence>
<gene>
    <name evidence="1" type="ORF">HPB49_002655</name>
</gene>
<organism evidence="1 2">
    <name type="scientific">Dermacentor silvarum</name>
    <name type="common">Tick</name>
    <dbReference type="NCBI Taxonomy" id="543639"/>
    <lineage>
        <taxon>Eukaryota</taxon>
        <taxon>Metazoa</taxon>
        <taxon>Ecdysozoa</taxon>
        <taxon>Arthropoda</taxon>
        <taxon>Chelicerata</taxon>
        <taxon>Arachnida</taxon>
        <taxon>Acari</taxon>
        <taxon>Parasitiformes</taxon>
        <taxon>Ixodida</taxon>
        <taxon>Ixodoidea</taxon>
        <taxon>Ixodidae</taxon>
        <taxon>Rhipicephalinae</taxon>
        <taxon>Dermacentor</taxon>
    </lineage>
</organism>
<accession>A0ACB8D2E7</accession>